<dbReference type="InterPro" id="IPR002772">
    <property type="entry name" value="Glyco_hydro_3_C"/>
</dbReference>
<dbReference type="Gene3D" id="3.20.20.300">
    <property type="entry name" value="Glycoside hydrolase, family 3, N-terminal domain"/>
    <property type="match status" value="1"/>
</dbReference>
<dbReference type="GO" id="GO:0004563">
    <property type="term" value="F:beta-N-acetylhexosaminidase activity"/>
    <property type="evidence" value="ECO:0007669"/>
    <property type="project" value="UniProtKB-EC"/>
</dbReference>
<dbReference type="Pfam" id="PF00933">
    <property type="entry name" value="Glyco_hydro_3"/>
    <property type="match status" value="1"/>
</dbReference>
<dbReference type="AlphaFoldDB" id="A0A4R6SDE9"/>
<evidence type="ECO:0000256" key="3">
    <source>
        <dbReference type="ARBA" id="ARBA00012663"/>
    </source>
</evidence>
<dbReference type="EC" id="3.2.1.52" evidence="3"/>
<evidence type="ECO:0000256" key="2">
    <source>
        <dbReference type="ARBA" id="ARBA00005336"/>
    </source>
</evidence>
<dbReference type="GO" id="GO:0009254">
    <property type="term" value="P:peptidoglycan turnover"/>
    <property type="evidence" value="ECO:0007669"/>
    <property type="project" value="TreeGrafter"/>
</dbReference>
<evidence type="ECO:0000259" key="8">
    <source>
        <dbReference type="Pfam" id="PF01915"/>
    </source>
</evidence>
<comment type="catalytic activity">
    <reaction evidence="1">
        <text>Hydrolysis of terminal non-reducing N-acetyl-D-hexosamine residues in N-acetyl-beta-D-hexosaminides.</text>
        <dbReference type="EC" id="3.2.1.52"/>
    </reaction>
</comment>
<dbReference type="EMBL" id="SNXZ01000003">
    <property type="protein sequence ID" value="TDP97892.1"/>
    <property type="molecule type" value="Genomic_DNA"/>
</dbReference>
<feature type="chain" id="PRO_5039355369" description="beta-N-acetylhexosaminidase" evidence="6">
    <location>
        <begin position="22"/>
        <end position="590"/>
    </location>
</feature>
<dbReference type="Proteomes" id="UP000295444">
    <property type="component" value="Unassembled WGS sequence"/>
</dbReference>
<keyword evidence="6" id="KW-0732">Signal</keyword>
<gene>
    <name evidence="9" type="ORF">EV186_103871</name>
</gene>
<evidence type="ECO:0000256" key="5">
    <source>
        <dbReference type="ARBA" id="ARBA00023295"/>
    </source>
</evidence>
<dbReference type="Pfam" id="PF01915">
    <property type="entry name" value="Glyco_hydro_3_C"/>
    <property type="match status" value="1"/>
</dbReference>
<accession>A0A4R6SDE9</accession>
<evidence type="ECO:0000256" key="4">
    <source>
        <dbReference type="ARBA" id="ARBA00022801"/>
    </source>
</evidence>
<evidence type="ECO:0000313" key="10">
    <source>
        <dbReference type="Proteomes" id="UP000295444"/>
    </source>
</evidence>
<organism evidence="9 10">
    <name type="scientific">Labedaea rhizosphaerae</name>
    <dbReference type="NCBI Taxonomy" id="598644"/>
    <lineage>
        <taxon>Bacteria</taxon>
        <taxon>Bacillati</taxon>
        <taxon>Actinomycetota</taxon>
        <taxon>Actinomycetes</taxon>
        <taxon>Pseudonocardiales</taxon>
        <taxon>Pseudonocardiaceae</taxon>
        <taxon>Labedaea</taxon>
    </lineage>
</organism>
<sequence>MVLRRLTALLAVTGTAAAAFALPSATAAAKPTSLDSRIKAAMASMTLEEKVGQMFVTYAYGSTADTTTAADVAQNQALYGADVHNGAELVRKYHLGGIIYFAWSNNLQNPQQIGALSNGLQQTAMSAANPIPLQISTDQEGGTVTRILSGAVSPGNMAIGATHNPVSAYSAAAVTGSELRAMGINLDDAPVVDVNTNPRNSADGPRSFGDRTLAVSLDSAAAVAGYQNSGVAAQAKHFPGLGDTEVNTDNGVAVTNETREQLMSIDVPPFRAAIAAGTKSIMAAHIVAPALDPSGAPASLSKPMITGILRDQLHFDGVVATDSLGAGALADIPKDQIILRAVDAGDDELLMPESLPIAYDALLNAVKTGAIPESRIDQSVYRLLRMKFEEGLFDNPYTTADKITATVGAPAHMNTMASIAQKSITLLRNQDGVLPIAANSGKHVLVAGWGSTTTRTLTDALTAKGLTVQRFWTGNPSQATIDAAVAAAKANDLTVVTSYNAWGDTTQQSLINQLLATGKPVVVVSIGGPYDIAYYPSAPTYLATYGYQAVSMNALANTLTGTEPTGKLPVTIRSADGTTTLFKYGSGSGF</sequence>
<dbReference type="RefSeq" id="WP_133851028.1">
    <property type="nucleotide sequence ID" value="NZ_SNXZ01000003.1"/>
</dbReference>
<feature type="domain" description="Glycoside hydrolase family 3 N-terminal" evidence="7">
    <location>
        <begin position="46"/>
        <end position="385"/>
    </location>
</feature>
<dbReference type="InterPro" id="IPR036962">
    <property type="entry name" value="Glyco_hydro_3_N_sf"/>
</dbReference>
<keyword evidence="5" id="KW-0326">Glycosidase</keyword>
<evidence type="ECO:0000259" key="7">
    <source>
        <dbReference type="Pfam" id="PF00933"/>
    </source>
</evidence>
<dbReference type="GO" id="GO:0005975">
    <property type="term" value="P:carbohydrate metabolic process"/>
    <property type="evidence" value="ECO:0007669"/>
    <property type="project" value="InterPro"/>
</dbReference>
<keyword evidence="10" id="KW-1185">Reference proteome</keyword>
<keyword evidence="4" id="KW-0378">Hydrolase</keyword>
<protein>
    <recommendedName>
        <fullName evidence="3">beta-N-acetylhexosaminidase</fullName>
        <ecNumber evidence="3">3.2.1.52</ecNumber>
    </recommendedName>
</protein>
<evidence type="ECO:0000256" key="1">
    <source>
        <dbReference type="ARBA" id="ARBA00001231"/>
    </source>
</evidence>
<dbReference type="OrthoDB" id="9805821at2"/>
<name>A0A4R6SDE9_LABRH</name>
<dbReference type="InterPro" id="IPR050226">
    <property type="entry name" value="NagZ_Beta-hexosaminidase"/>
</dbReference>
<dbReference type="SUPFAM" id="SSF51445">
    <property type="entry name" value="(Trans)glycosidases"/>
    <property type="match status" value="1"/>
</dbReference>
<reference evidence="9 10" key="1">
    <citation type="submission" date="2019-03" db="EMBL/GenBank/DDBJ databases">
        <title>Genomic Encyclopedia of Type Strains, Phase IV (KMG-IV): sequencing the most valuable type-strain genomes for metagenomic binning, comparative biology and taxonomic classification.</title>
        <authorList>
            <person name="Goeker M."/>
        </authorList>
    </citation>
    <scope>NUCLEOTIDE SEQUENCE [LARGE SCALE GENOMIC DNA]</scope>
    <source>
        <strain evidence="9 10">DSM 45361</strain>
    </source>
</reference>
<dbReference type="PANTHER" id="PTHR30480:SF13">
    <property type="entry name" value="BETA-HEXOSAMINIDASE"/>
    <property type="match status" value="1"/>
</dbReference>
<proteinExistence type="inferred from homology"/>
<comment type="caution">
    <text evidence="9">The sequence shown here is derived from an EMBL/GenBank/DDBJ whole genome shotgun (WGS) entry which is preliminary data.</text>
</comment>
<feature type="domain" description="Glycoside hydrolase family 3 C-terminal" evidence="8">
    <location>
        <begin position="424"/>
        <end position="578"/>
    </location>
</feature>
<evidence type="ECO:0000256" key="6">
    <source>
        <dbReference type="SAM" id="SignalP"/>
    </source>
</evidence>
<evidence type="ECO:0000313" key="9">
    <source>
        <dbReference type="EMBL" id="TDP97892.1"/>
    </source>
</evidence>
<feature type="signal peptide" evidence="6">
    <location>
        <begin position="1"/>
        <end position="21"/>
    </location>
</feature>
<dbReference type="InterPro" id="IPR001764">
    <property type="entry name" value="Glyco_hydro_3_N"/>
</dbReference>
<dbReference type="PANTHER" id="PTHR30480">
    <property type="entry name" value="BETA-HEXOSAMINIDASE-RELATED"/>
    <property type="match status" value="1"/>
</dbReference>
<dbReference type="InterPro" id="IPR036881">
    <property type="entry name" value="Glyco_hydro_3_C_sf"/>
</dbReference>
<dbReference type="Gene3D" id="3.40.50.1700">
    <property type="entry name" value="Glycoside hydrolase family 3 C-terminal domain"/>
    <property type="match status" value="1"/>
</dbReference>
<dbReference type="InterPro" id="IPR017853">
    <property type="entry name" value="GH"/>
</dbReference>
<comment type="similarity">
    <text evidence="2">Belongs to the glycosyl hydrolase 3 family.</text>
</comment>
<dbReference type="SUPFAM" id="SSF52279">
    <property type="entry name" value="Beta-D-glucan exohydrolase, C-terminal domain"/>
    <property type="match status" value="1"/>
</dbReference>